<evidence type="ECO:0000313" key="3">
    <source>
        <dbReference type="Proteomes" id="UP001231518"/>
    </source>
</evidence>
<dbReference type="Proteomes" id="UP001231518">
    <property type="component" value="Chromosome 6"/>
</dbReference>
<feature type="compositionally biased region" description="Acidic residues" evidence="1">
    <location>
        <begin position="171"/>
        <end position="185"/>
    </location>
</feature>
<gene>
    <name evidence="2" type="ORF">PYW07_015249</name>
</gene>
<comment type="caution">
    <text evidence="2">The sequence shown here is derived from an EMBL/GenBank/DDBJ whole genome shotgun (WGS) entry which is preliminary data.</text>
</comment>
<proteinExistence type="predicted"/>
<protein>
    <submittedName>
        <fullName evidence="2">Uncharacterized protein</fullName>
    </submittedName>
</protein>
<evidence type="ECO:0000313" key="2">
    <source>
        <dbReference type="EMBL" id="KAJ8732650.1"/>
    </source>
</evidence>
<feature type="compositionally biased region" description="Low complexity" evidence="1">
    <location>
        <begin position="241"/>
        <end position="250"/>
    </location>
</feature>
<dbReference type="AlphaFoldDB" id="A0AAD7YZW6"/>
<feature type="region of interest" description="Disordered" evidence="1">
    <location>
        <begin position="231"/>
        <end position="276"/>
    </location>
</feature>
<sequence length="299" mass="32190">MKRVVLVAEIMKRIFQERLRRAVTLQSRSAGRRDARARTPRPPLPLARRDALLAPARCQPVPEPTARVSGPEALSRVLLSTVQCATGALFHEFVINNSAMGARAHGVTVVGGGVFRCCVPWCGARAATPVDDADYALREGSPQLLRDDYVAPEPVINSPRPIGQQSPLPGIEEEDDSDWPLEDATDLTITPSYKSTRSSTDTAYTSSRSSGKKRSFGSPSSVKICISAAARKSNKARKRGSGAASASPSPGQTGEDAAPAPQPALGRMQAEQGSIGELQKYHGRYLKSRRHTLANVRLR</sequence>
<feature type="compositionally biased region" description="Polar residues" evidence="1">
    <location>
        <begin position="187"/>
        <end position="205"/>
    </location>
</feature>
<accession>A0AAD7YZW6</accession>
<dbReference type="EMBL" id="JARGEI010000004">
    <property type="protein sequence ID" value="KAJ8732650.1"/>
    <property type="molecule type" value="Genomic_DNA"/>
</dbReference>
<keyword evidence="3" id="KW-1185">Reference proteome</keyword>
<feature type="region of interest" description="Disordered" evidence="1">
    <location>
        <begin position="153"/>
        <end position="219"/>
    </location>
</feature>
<organism evidence="2 3">
    <name type="scientific">Mythimna separata</name>
    <name type="common">Oriental armyworm</name>
    <name type="synonym">Pseudaletia separata</name>
    <dbReference type="NCBI Taxonomy" id="271217"/>
    <lineage>
        <taxon>Eukaryota</taxon>
        <taxon>Metazoa</taxon>
        <taxon>Ecdysozoa</taxon>
        <taxon>Arthropoda</taxon>
        <taxon>Hexapoda</taxon>
        <taxon>Insecta</taxon>
        <taxon>Pterygota</taxon>
        <taxon>Neoptera</taxon>
        <taxon>Endopterygota</taxon>
        <taxon>Lepidoptera</taxon>
        <taxon>Glossata</taxon>
        <taxon>Ditrysia</taxon>
        <taxon>Noctuoidea</taxon>
        <taxon>Noctuidae</taxon>
        <taxon>Noctuinae</taxon>
        <taxon>Hadenini</taxon>
        <taxon>Mythimna</taxon>
    </lineage>
</organism>
<evidence type="ECO:0000256" key="1">
    <source>
        <dbReference type="SAM" id="MobiDB-lite"/>
    </source>
</evidence>
<name>A0AAD7YZW6_MYTSE</name>
<reference evidence="2" key="1">
    <citation type="submission" date="2023-03" db="EMBL/GenBank/DDBJ databases">
        <title>Chromosome-level genomes of two armyworms, Mythimna separata and Mythimna loreyi, provide insights into the biosynthesis and reception of sex pheromones.</title>
        <authorList>
            <person name="Zhao H."/>
        </authorList>
    </citation>
    <scope>NUCLEOTIDE SEQUENCE</scope>
    <source>
        <strain evidence="2">BeijingLab</strain>
        <tissue evidence="2">Pupa</tissue>
    </source>
</reference>